<feature type="non-terminal residue" evidence="2">
    <location>
        <position position="1"/>
    </location>
</feature>
<feature type="compositionally biased region" description="Basic and acidic residues" evidence="1">
    <location>
        <begin position="32"/>
        <end position="44"/>
    </location>
</feature>
<reference evidence="2" key="1">
    <citation type="submission" date="2018-11" db="EMBL/GenBank/DDBJ databases">
        <authorList>
            <person name="Alioto T."/>
            <person name="Alioto T."/>
        </authorList>
    </citation>
    <scope>NUCLEOTIDE SEQUENCE</scope>
</reference>
<accession>A0A8B6BRU1</accession>
<dbReference type="EMBL" id="UYJE01000622">
    <property type="protein sequence ID" value="VDH94648.1"/>
    <property type="molecule type" value="Genomic_DNA"/>
</dbReference>
<sequence>MNKLMNDFYRSDDNKEQTSNTILRSVENMPEFESRPPQEQRIDSENIAEANTYDEMPTLPKDVEPTKIDSIHLSKTNAYEDMDKKLKVEESKKMDSTHHTQPNAYEDMGPKFKVKQSLKKTTEENVKDSNINIYESMKEQACGNTPTEDPLRDIKLKNPAENKTVLYESMKMSAQ</sequence>
<keyword evidence="3" id="KW-1185">Reference proteome</keyword>
<comment type="caution">
    <text evidence="2">The sequence shown here is derived from an EMBL/GenBank/DDBJ whole genome shotgun (WGS) entry which is preliminary data.</text>
</comment>
<organism evidence="2 3">
    <name type="scientific">Mytilus galloprovincialis</name>
    <name type="common">Mediterranean mussel</name>
    <dbReference type="NCBI Taxonomy" id="29158"/>
    <lineage>
        <taxon>Eukaryota</taxon>
        <taxon>Metazoa</taxon>
        <taxon>Spiralia</taxon>
        <taxon>Lophotrochozoa</taxon>
        <taxon>Mollusca</taxon>
        <taxon>Bivalvia</taxon>
        <taxon>Autobranchia</taxon>
        <taxon>Pteriomorphia</taxon>
        <taxon>Mytilida</taxon>
        <taxon>Mytiloidea</taxon>
        <taxon>Mytilidae</taxon>
        <taxon>Mytilinae</taxon>
        <taxon>Mytilus</taxon>
    </lineage>
</organism>
<evidence type="ECO:0000313" key="2">
    <source>
        <dbReference type="EMBL" id="VDH94648.1"/>
    </source>
</evidence>
<evidence type="ECO:0000313" key="3">
    <source>
        <dbReference type="Proteomes" id="UP000596742"/>
    </source>
</evidence>
<name>A0A8B6BRU1_MYTGA</name>
<gene>
    <name evidence="2" type="ORF">MGAL_10B088603</name>
</gene>
<protein>
    <submittedName>
        <fullName evidence="2">Uncharacterized protein</fullName>
    </submittedName>
</protein>
<evidence type="ECO:0000256" key="1">
    <source>
        <dbReference type="SAM" id="MobiDB-lite"/>
    </source>
</evidence>
<feature type="region of interest" description="Disordered" evidence="1">
    <location>
        <begin position="90"/>
        <end position="111"/>
    </location>
</feature>
<dbReference type="AlphaFoldDB" id="A0A8B6BRU1"/>
<proteinExistence type="predicted"/>
<feature type="region of interest" description="Disordered" evidence="1">
    <location>
        <begin position="1"/>
        <end position="66"/>
    </location>
</feature>
<dbReference type="Proteomes" id="UP000596742">
    <property type="component" value="Unassembled WGS sequence"/>
</dbReference>